<protein>
    <submittedName>
        <fullName evidence="6">Putative Serine protease</fullName>
    </submittedName>
</protein>
<keyword evidence="2 6" id="KW-0645">Protease</keyword>
<keyword evidence="3" id="KW-0378">Hydrolase</keyword>
<dbReference type="InterPro" id="IPR009003">
    <property type="entry name" value="Peptidase_S1_PA"/>
</dbReference>
<dbReference type="RefSeq" id="WP_080887013.1">
    <property type="nucleotide sequence ID" value="NZ_LT828648.1"/>
</dbReference>
<proteinExistence type="inferred from homology"/>
<dbReference type="Gene3D" id="2.30.42.10">
    <property type="match status" value="1"/>
</dbReference>
<dbReference type="InterPro" id="IPR043504">
    <property type="entry name" value="Peptidase_S1_PA_chymotrypsin"/>
</dbReference>
<gene>
    <name evidence="6" type="ORF">NSJP_2490</name>
</gene>
<evidence type="ECO:0000256" key="4">
    <source>
        <dbReference type="SAM" id="SignalP"/>
    </source>
</evidence>
<dbReference type="InterPro" id="IPR036034">
    <property type="entry name" value="PDZ_sf"/>
</dbReference>
<dbReference type="AlphaFoldDB" id="A0A1W1I6M4"/>
<evidence type="ECO:0000313" key="7">
    <source>
        <dbReference type="Proteomes" id="UP000192042"/>
    </source>
</evidence>
<name>A0A1W1I6M4_9BACT</name>
<reference evidence="6 7" key="1">
    <citation type="submission" date="2017-03" db="EMBL/GenBank/DDBJ databases">
        <authorList>
            <person name="Afonso C.L."/>
            <person name="Miller P.J."/>
            <person name="Scott M.A."/>
            <person name="Spackman E."/>
            <person name="Goraichik I."/>
            <person name="Dimitrov K.M."/>
            <person name="Suarez D.L."/>
            <person name="Swayne D.E."/>
        </authorList>
    </citation>
    <scope>NUCLEOTIDE SEQUENCE [LARGE SCALE GENOMIC DNA]</scope>
    <source>
        <strain evidence="6">Genome sequencing of Nitrospira japonica strain NJ11</strain>
    </source>
</reference>
<dbReference type="OrthoDB" id="9766361at2"/>
<feature type="chain" id="PRO_5013162030" evidence="4">
    <location>
        <begin position="27"/>
        <end position="336"/>
    </location>
</feature>
<evidence type="ECO:0000259" key="5">
    <source>
        <dbReference type="SMART" id="SM00228"/>
    </source>
</evidence>
<evidence type="ECO:0000313" key="6">
    <source>
        <dbReference type="EMBL" id="SLM48662.1"/>
    </source>
</evidence>
<evidence type="ECO:0000256" key="3">
    <source>
        <dbReference type="ARBA" id="ARBA00022801"/>
    </source>
</evidence>
<evidence type="ECO:0000256" key="2">
    <source>
        <dbReference type="ARBA" id="ARBA00022670"/>
    </source>
</evidence>
<dbReference type="InterPro" id="IPR001940">
    <property type="entry name" value="Peptidase_S1C"/>
</dbReference>
<dbReference type="PANTHER" id="PTHR43343">
    <property type="entry name" value="PEPTIDASE S12"/>
    <property type="match status" value="1"/>
</dbReference>
<keyword evidence="7" id="KW-1185">Reference proteome</keyword>
<dbReference type="SUPFAM" id="SSF50156">
    <property type="entry name" value="PDZ domain-like"/>
    <property type="match status" value="1"/>
</dbReference>
<dbReference type="SUPFAM" id="SSF50494">
    <property type="entry name" value="Trypsin-like serine proteases"/>
    <property type="match status" value="1"/>
</dbReference>
<dbReference type="PANTHER" id="PTHR43343:SF3">
    <property type="entry name" value="PROTEASE DO-LIKE 8, CHLOROPLASTIC"/>
    <property type="match status" value="1"/>
</dbReference>
<comment type="similarity">
    <text evidence="1">Belongs to the peptidase S1C family.</text>
</comment>
<feature type="domain" description="PDZ" evidence="5">
    <location>
        <begin position="251"/>
        <end position="324"/>
    </location>
</feature>
<dbReference type="Proteomes" id="UP000192042">
    <property type="component" value="Chromosome I"/>
</dbReference>
<dbReference type="KEGG" id="nja:NSJP_2490"/>
<feature type="signal peptide" evidence="4">
    <location>
        <begin position="1"/>
        <end position="26"/>
    </location>
</feature>
<sequence>MRLWRLQAAVCLVLAWMTLLPAPSSAGSSDQAAILEQAKRATVGVLEDTQDPRTPEKPGRISVRGTGFHLRDGYIVTARHAVEKNSPSGPTVAKIIHVLTSDLHELVAQLVGDSAYLDVVVYRLNEKDRPTVTTSASFAASEAGSGTEVFTIGYPLGWGPTMAFGRIGNANTFLQTVDTRLLQADLSVCSGNSGGALFNGAGEVVGVMHAIIQTEKDELQGHCSRLAFAIPTTLAERMVNAALSGKPLAFSKLGIHMTTVKDGTKWRIAVKDVGEPAKSAGIQKHDLLLAIEDTDILDAAQLKNYLIERTTPGQRVAVKVRRIDADLTFHVVLGGG</sequence>
<dbReference type="EMBL" id="LT828648">
    <property type="protein sequence ID" value="SLM48662.1"/>
    <property type="molecule type" value="Genomic_DNA"/>
</dbReference>
<dbReference type="InterPro" id="IPR051201">
    <property type="entry name" value="Chloro_Bact_Ser_Proteases"/>
</dbReference>
<accession>A0A1W1I6M4</accession>
<keyword evidence="4" id="KW-0732">Signal</keyword>
<dbReference type="Pfam" id="PF13180">
    <property type="entry name" value="PDZ_2"/>
    <property type="match status" value="1"/>
</dbReference>
<dbReference type="GO" id="GO:0006508">
    <property type="term" value="P:proteolysis"/>
    <property type="evidence" value="ECO:0007669"/>
    <property type="project" value="UniProtKB-KW"/>
</dbReference>
<dbReference type="Pfam" id="PF13365">
    <property type="entry name" value="Trypsin_2"/>
    <property type="match status" value="1"/>
</dbReference>
<dbReference type="Gene3D" id="2.40.10.10">
    <property type="entry name" value="Trypsin-like serine proteases"/>
    <property type="match status" value="2"/>
</dbReference>
<evidence type="ECO:0000256" key="1">
    <source>
        <dbReference type="ARBA" id="ARBA00010541"/>
    </source>
</evidence>
<dbReference type="InterPro" id="IPR001478">
    <property type="entry name" value="PDZ"/>
</dbReference>
<dbReference type="SMART" id="SM00228">
    <property type="entry name" value="PDZ"/>
    <property type="match status" value="1"/>
</dbReference>
<dbReference type="GO" id="GO:0004252">
    <property type="term" value="F:serine-type endopeptidase activity"/>
    <property type="evidence" value="ECO:0007669"/>
    <property type="project" value="InterPro"/>
</dbReference>
<organism evidence="6 7">
    <name type="scientific">Nitrospira japonica</name>
    <dbReference type="NCBI Taxonomy" id="1325564"/>
    <lineage>
        <taxon>Bacteria</taxon>
        <taxon>Pseudomonadati</taxon>
        <taxon>Nitrospirota</taxon>
        <taxon>Nitrospiria</taxon>
        <taxon>Nitrospirales</taxon>
        <taxon>Nitrospiraceae</taxon>
        <taxon>Nitrospira</taxon>
    </lineage>
</organism>
<dbReference type="PRINTS" id="PR00834">
    <property type="entry name" value="PROTEASES2C"/>
</dbReference>
<dbReference type="STRING" id="1325564.NSJP_2490"/>